<evidence type="ECO:0000259" key="10">
    <source>
        <dbReference type="Pfam" id="PF04138"/>
    </source>
</evidence>
<feature type="transmembrane region" description="Helical" evidence="8">
    <location>
        <begin position="233"/>
        <end position="253"/>
    </location>
</feature>
<dbReference type="GO" id="GO:0004582">
    <property type="term" value="F:dolichyl-phosphate beta-D-mannosyltransferase activity"/>
    <property type="evidence" value="ECO:0007669"/>
    <property type="project" value="UniProtKB-EC"/>
</dbReference>
<dbReference type="Proteomes" id="UP001519307">
    <property type="component" value="Unassembled WGS sequence"/>
</dbReference>
<dbReference type="InterPro" id="IPR001173">
    <property type="entry name" value="Glyco_trans_2-like"/>
</dbReference>
<reference evidence="11 12" key="1">
    <citation type="submission" date="2021-03" db="EMBL/GenBank/DDBJ databases">
        <title>Genomic Encyclopedia of Type Strains, Phase IV (KMG-IV): sequencing the most valuable type-strain genomes for metagenomic binning, comparative biology and taxonomic classification.</title>
        <authorList>
            <person name="Goeker M."/>
        </authorList>
    </citation>
    <scope>NUCLEOTIDE SEQUENCE [LARGE SCALE GENOMIC DNA]</scope>
    <source>
        <strain evidence="11 12">DSM 28783</strain>
    </source>
</reference>
<keyword evidence="3 11" id="KW-0328">Glycosyltransferase</keyword>
<dbReference type="SUPFAM" id="SSF53448">
    <property type="entry name" value="Nucleotide-diphospho-sugar transferases"/>
    <property type="match status" value="1"/>
</dbReference>
<proteinExistence type="inferred from homology"/>
<protein>
    <submittedName>
        <fullName evidence="11">Dolichol-phosphate mannosyltransferase</fullName>
        <ecNumber evidence="11">2.4.1.83</ecNumber>
    </submittedName>
</protein>
<evidence type="ECO:0000256" key="6">
    <source>
        <dbReference type="ARBA" id="ARBA00022989"/>
    </source>
</evidence>
<evidence type="ECO:0000313" key="12">
    <source>
        <dbReference type="Proteomes" id="UP001519307"/>
    </source>
</evidence>
<dbReference type="Pfam" id="PF04138">
    <property type="entry name" value="GtrA_DPMS_TM"/>
    <property type="match status" value="1"/>
</dbReference>
<feature type="transmembrane region" description="Helical" evidence="8">
    <location>
        <begin position="259"/>
        <end position="279"/>
    </location>
</feature>
<keyword evidence="7 8" id="KW-0472">Membrane</keyword>
<dbReference type="InterPro" id="IPR039528">
    <property type="entry name" value="DPM1-like"/>
</dbReference>
<feature type="domain" description="GtrA/DPMS transmembrane" evidence="10">
    <location>
        <begin position="236"/>
        <end position="350"/>
    </location>
</feature>
<keyword evidence="4 11" id="KW-0808">Transferase</keyword>
<gene>
    <name evidence="11" type="ORF">J2Z42_002238</name>
</gene>
<dbReference type="InterPro" id="IPR029044">
    <property type="entry name" value="Nucleotide-diphossugar_trans"/>
</dbReference>
<evidence type="ECO:0000313" key="11">
    <source>
        <dbReference type="EMBL" id="MBP2033535.1"/>
    </source>
</evidence>
<dbReference type="EC" id="2.4.1.83" evidence="11"/>
<feature type="transmembrane region" description="Helical" evidence="8">
    <location>
        <begin position="326"/>
        <end position="344"/>
    </location>
</feature>
<dbReference type="Pfam" id="PF00535">
    <property type="entry name" value="Glycos_transf_2"/>
    <property type="match status" value="1"/>
</dbReference>
<dbReference type="PANTHER" id="PTHR43398:SF1">
    <property type="entry name" value="DOLICHOL-PHOSPHATE MANNOSYLTRANSFERASE SUBUNIT 1"/>
    <property type="match status" value="1"/>
</dbReference>
<dbReference type="InterPro" id="IPR007267">
    <property type="entry name" value="GtrA_DPMS_TM"/>
</dbReference>
<evidence type="ECO:0000256" key="1">
    <source>
        <dbReference type="ARBA" id="ARBA00004141"/>
    </source>
</evidence>
<comment type="similarity">
    <text evidence="2">Belongs to the glycosyltransferase 2 family.</text>
</comment>
<dbReference type="Gene3D" id="3.90.550.10">
    <property type="entry name" value="Spore Coat Polysaccharide Biosynthesis Protein SpsA, Chain A"/>
    <property type="match status" value="1"/>
</dbReference>
<dbReference type="EMBL" id="JAGGLM010000016">
    <property type="protein sequence ID" value="MBP2033535.1"/>
    <property type="molecule type" value="Genomic_DNA"/>
</dbReference>
<feature type="domain" description="Glycosyltransferase 2-like" evidence="9">
    <location>
        <begin position="3"/>
        <end position="167"/>
    </location>
</feature>
<evidence type="ECO:0000259" key="9">
    <source>
        <dbReference type="Pfam" id="PF00535"/>
    </source>
</evidence>
<organism evidence="11 12">
    <name type="scientific">Clostridium algifaecis</name>
    <dbReference type="NCBI Taxonomy" id="1472040"/>
    <lineage>
        <taxon>Bacteria</taxon>
        <taxon>Bacillati</taxon>
        <taxon>Bacillota</taxon>
        <taxon>Clostridia</taxon>
        <taxon>Eubacteriales</taxon>
        <taxon>Clostridiaceae</taxon>
        <taxon>Clostridium</taxon>
    </lineage>
</organism>
<name>A0ABS4KU26_9CLOT</name>
<feature type="transmembrane region" description="Helical" evidence="8">
    <location>
        <begin position="300"/>
        <end position="320"/>
    </location>
</feature>
<accession>A0ABS4KU26</accession>
<dbReference type="CDD" id="cd06442">
    <property type="entry name" value="DPM1_like"/>
    <property type="match status" value="1"/>
</dbReference>
<evidence type="ECO:0000256" key="5">
    <source>
        <dbReference type="ARBA" id="ARBA00022692"/>
    </source>
</evidence>
<evidence type="ECO:0000256" key="2">
    <source>
        <dbReference type="ARBA" id="ARBA00006739"/>
    </source>
</evidence>
<comment type="subcellular location">
    <subcellularLocation>
        <location evidence="1">Membrane</location>
        <topology evidence="1">Multi-pass membrane protein</topology>
    </subcellularLocation>
</comment>
<comment type="caution">
    <text evidence="11">The sequence shown here is derived from an EMBL/GenBank/DDBJ whole genome shotgun (WGS) entry which is preliminary data.</text>
</comment>
<evidence type="ECO:0000256" key="8">
    <source>
        <dbReference type="SAM" id="Phobius"/>
    </source>
</evidence>
<keyword evidence="6 8" id="KW-1133">Transmembrane helix</keyword>
<evidence type="ECO:0000256" key="4">
    <source>
        <dbReference type="ARBA" id="ARBA00022679"/>
    </source>
</evidence>
<keyword evidence="12" id="KW-1185">Reference proteome</keyword>
<sequence length="357" mass="40975">MVSIIIPTFNEKINVIKIVDRIKTAIDNIYDYEIIFVDDSSDNTIEYLEKLKNMYKNIKYSHRTGERGLATAVVSGIDMSRGDIIVVMDSDLQHPPELLPEMIKNIEEYDIVIPSRHLTGGDEDGLNIFRKIISHTASAIGKLFLKKLRNISDPTGGFFAFKKKILDGIVLSPVGWKILMEILVRGKYSKVKEIPYKFEKRDYGNSKMSFIEQINYLKHIFRLVKDSVDDRRIFVFAIVGCLGVIVNMIFYNIFVFCGFNISISGTFSAVIAMIGNFILNRNITWKDKKTEKFFAEAFKFLTISSCGIIINIIILSSLHYKLKVNYNVANLIGICGAVLWNYNLNRLWTWKNNLRSF</sequence>
<dbReference type="PANTHER" id="PTHR43398">
    <property type="entry name" value="DOLICHOL-PHOSPHATE MANNOSYLTRANSFERASE SUBUNIT 1"/>
    <property type="match status" value="1"/>
</dbReference>
<evidence type="ECO:0000256" key="3">
    <source>
        <dbReference type="ARBA" id="ARBA00022676"/>
    </source>
</evidence>
<keyword evidence="5 8" id="KW-0812">Transmembrane</keyword>
<dbReference type="RefSeq" id="WP_209702799.1">
    <property type="nucleotide sequence ID" value="NZ_JAGGLM010000016.1"/>
</dbReference>
<evidence type="ECO:0000256" key="7">
    <source>
        <dbReference type="ARBA" id="ARBA00023136"/>
    </source>
</evidence>